<evidence type="ECO:0000256" key="1">
    <source>
        <dbReference type="ARBA" id="ARBA00006847"/>
    </source>
</evidence>
<feature type="domain" description="HD Cas3-type" evidence="12">
    <location>
        <begin position="19"/>
        <end position="182"/>
    </location>
</feature>
<dbReference type="GO" id="GO:0016787">
    <property type="term" value="F:hydrolase activity"/>
    <property type="evidence" value="ECO:0007669"/>
    <property type="project" value="UniProtKB-KW"/>
</dbReference>
<dbReference type="InterPro" id="IPR027417">
    <property type="entry name" value="P-loop_NTPase"/>
</dbReference>
<dbReference type="RefSeq" id="WP_165105234.1">
    <property type="nucleotide sequence ID" value="NZ_JAAKYA010000006.1"/>
</dbReference>
<dbReference type="InterPro" id="IPR054712">
    <property type="entry name" value="Cas3-like_dom"/>
</dbReference>
<dbReference type="PROSITE" id="PS51192">
    <property type="entry name" value="HELICASE_ATP_BIND_1"/>
    <property type="match status" value="1"/>
</dbReference>
<feature type="region of interest" description="Disordered" evidence="10">
    <location>
        <begin position="1"/>
        <end position="20"/>
    </location>
</feature>
<comment type="similarity">
    <text evidence="1">In the N-terminal section; belongs to the CRISPR-associated nuclease Cas3-HD family.</text>
</comment>
<dbReference type="GO" id="GO:0004386">
    <property type="term" value="F:helicase activity"/>
    <property type="evidence" value="ECO:0007669"/>
    <property type="project" value="UniProtKB-KW"/>
</dbReference>
<keyword evidence="5" id="KW-0547">Nucleotide-binding</keyword>
<keyword evidence="8" id="KW-0067">ATP-binding</keyword>
<dbReference type="InterPro" id="IPR038257">
    <property type="entry name" value="CRISPR-assoc_Cas3_HD_sf"/>
</dbReference>
<dbReference type="Proteomes" id="UP000477311">
    <property type="component" value="Unassembled WGS sequence"/>
</dbReference>
<dbReference type="GO" id="GO:0046872">
    <property type="term" value="F:metal ion binding"/>
    <property type="evidence" value="ECO:0007669"/>
    <property type="project" value="UniProtKB-KW"/>
</dbReference>
<keyword evidence="14" id="KW-1185">Reference proteome</keyword>
<keyword evidence="7" id="KW-0347">Helicase</keyword>
<name>A0A6M1RCZ5_9BACT</name>
<evidence type="ECO:0000256" key="5">
    <source>
        <dbReference type="ARBA" id="ARBA00022741"/>
    </source>
</evidence>
<dbReference type="Pfam" id="PF01966">
    <property type="entry name" value="HD"/>
    <property type="match status" value="1"/>
</dbReference>
<dbReference type="GO" id="GO:0004518">
    <property type="term" value="F:nuclease activity"/>
    <property type="evidence" value="ECO:0007669"/>
    <property type="project" value="UniProtKB-KW"/>
</dbReference>
<dbReference type="AlphaFoldDB" id="A0A6M1RCZ5"/>
<dbReference type="Gene3D" id="1.10.3210.30">
    <property type="match status" value="1"/>
</dbReference>
<dbReference type="GO" id="GO:0003676">
    <property type="term" value="F:nucleic acid binding"/>
    <property type="evidence" value="ECO:0007669"/>
    <property type="project" value="InterPro"/>
</dbReference>
<keyword evidence="3" id="KW-0540">Nuclease</keyword>
<evidence type="ECO:0000256" key="10">
    <source>
        <dbReference type="SAM" id="MobiDB-lite"/>
    </source>
</evidence>
<accession>A0A6M1RCZ5</accession>
<dbReference type="GO" id="GO:0005524">
    <property type="term" value="F:ATP binding"/>
    <property type="evidence" value="ECO:0007669"/>
    <property type="project" value="UniProtKB-KW"/>
</dbReference>
<protein>
    <submittedName>
        <fullName evidence="13">CRISPR-associated helicase Cas3</fullName>
    </submittedName>
</protein>
<dbReference type="SMART" id="SM00487">
    <property type="entry name" value="DEXDc"/>
    <property type="match status" value="1"/>
</dbReference>
<proteinExistence type="inferred from homology"/>
<dbReference type="Pfam" id="PF22590">
    <property type="entry name" value="Cas3-like_C_2"/>
    <property type="match status" value="1"/>
</dbReference>
<evidence type="ECO:0000259" key="12">
    <source>
        <dbReference type="PROSITE" id="PS51643"/>
    </source>
</evidence>
<evidence type="ECO:0000256" key="8">
    <source>
        <dbReference type="ARBA" id="ARBA00022840"/>
    </source>
</evidence>
<evidence type="ECO:0000256" key="4">
    <source>
        <dbReference type="ARBA" id="ARBA00022723"/>
    </source>
</evidence>
<dbReference type="CDD" id="cd17930">
    <property type="entry name" value="DEXHc_cas3"/>
    <property type="match status" value="1"/>
</dbReference>
<evidence type="ECO:0000256" key="9">
    <source>
        <dbReference type="ARBA" id="ARBA00023118"/>
    </source>
</evidence>
<dbReference type="GO" id="GO:0051607">
    <property type="term" value="P:defense response to virus"/>
    <property type="evidence" value="ECO:0007669"/>
    <property type="project" value="UniProtKB-KW"/>
</dbReference>
<dbReference type="SUPFAM" id="SSF52540">
    <property type="entry name" value="P-loop containing nucleoside triphosphate hydrolases"/>
    <property type="match status" value="1"/>
</dbReference>
<gene>
    <name evidence="13" type="primary">cas3</name>
    <name evidence="13" type="ORF">G4L39_00955</name>
</gene>
<feature type="domain" description="Helicase ATP-binding" evidence="11">
    <location>
        <begin position="235"/>
        <end position="419"/>
    </location>
</feature>
<keyword evidence="4" id="KW-0479">Metal-binding</keyword>
<comment type="similarity">
    <text evidence="2">In the central section; belongs to the CRISPR-associated helicase Cas3 family.</text>
</comment>
<keyword evidence="6" id="KW-0378">Hydrolase</keyword>
<dbReference type="PROSITE" id="PS51643">
    <property type="entry name" value="HD_CAS3"/>
    <property type="match status" value="1"/>
</dbReference>
<dbReference type="InterPro" id="IPR006474">
    <property type="entry name" value="Helicase_Cas3_CRISPR-ass_core"/>
</dbReference>
<dbReference type="InterPro" id="IPR006674">
    <property type="entry name" value="HD_domain"/>
</dbReference>
<evidence type="ECO:0000256" key="6">
    <source>
        <dbReference type="ARBA" id="ARBA00022801"/>
    </source>
</evidence>
<evidence type="ECO:0000256" key="2">
    <source>
        <dbReference type="ARBA" id="ARBA00009046"/>
    </source>
</evidence>
<dbReference type="NCBIfam" id="TIGR01587">
    <property type="entry name" value="cas3_core"/>
    <property type="match status" value="1"/>
</dbReference>
<dbReference type="NCBIfam" id="TIGR01596">
    <property type="entry name" value="cas3_HD"/>
    <property type="match status" value="1"/>
</dbReference>
<reference evidence="13 14" key="1">
    <citation type="submission" date="2020-02" db="EMBL/GenBank/DDBJ databases">
        <title>Draft genome sequence of Limisphaera ngatamarikiensis NGM72.4T, a thermophilic Verrucomicrobia grouped in subdivision 3.</title>
        <authorList>
            <person name="Carere C.R."/>
            <person name="Steen J."/>
            <person name="Hugenholtz P."/>
            <person name="Stott M.B."/>
        </authorList>
    </citation>
    <scope>NUCLEOTIDE SEQUENCE [LARGE SCALE GENOMIC DNA]</scope>
    <source>
        <strain evidence="13 14">NGM72.4</strain>
    </source>
</reference>
<dbReference type="EMBL" id="JAAKYA010000006">
    <property type="protein sequence ID" value="NGO37968.1"/>
    <property type="molecule type" value="Genomic_DNA"/>
</dbReference>
<organism evidence="13 14">
    <name type="scientific">Limisphaera ngatamarikiensis</name>
    <dbReference type="NCBI Taxonomy" id="1324935"/>
    <lineage>
        <taxon>Bacteria</taxon>
        <taxon>Pseudomonadati</taxon>
        <taxon>Verrucomicrobiota</taxon>
        <taxon>Verrucomicrobiia</taxon>
        <taxon>Limisphaerales</taxon>
        <taxon>Limisphaeraceae</taxon>
        <taxon>Limisphaera</taxon>
    </lineage>
</organism>
<dbReference type="Gene3D" id="3.40.50.300">
    <property type="entry name" value="P-loop containing nucleotide triphosphate hydrolases"/>
    <property type="match status" value="2"/>
</dbReference>
<comment type="caution">
    <text evidence="13">The sequence shown here is derived from an EMBL/GenBank/DDBJ whole genome shotgun (WGS) entry which is preliminary data.</text>
</comment>
<evidence type="ECO:0000256" key="7">
    <source>
        <dbReference type="ARBA" id="ARBA00022806"/>
    </source>
</evidence>
<evidence type="ECO:0000313" key="14">
    <source>
        <dbReference type="Proteomes" id="UP000477311"/>
    </source>
</evidence>
<dbReference type="InterPro" id="IPR006483">
    <property type="entry name" value="CRISPR-assoc_Cas3_HD"/>
</dbReference>
<sequence>MDFYAHTAEDESGRPLPVGSGKWQPLATHLRNVAALARRFAEPLALAAEAELAGLLHDLGKYRIEFQQMLRGQRSSSADTQHAVFGAAWAFDCVPREGKLAGTAFAIAGHHAGLHDVGDLQQLVRSAHLHPVETSAKLVRLLEGELGPLPPAPDPPTWVSDALATDLYIRMLFSCLVDADRLDTAYWPAAPPPDKPLDTERLLDALQAERRRKNEANPNSPLAALRNRIFDACLARAAQPQGFFSLTVPTGGGKTLSSMAFALAHAKAHDLRRVIVVIPYLSIIEQNAAEYRRIFGDEVVLENHSGVSPPPDQREEEKSRLELVSENWDAPVIVTTSVQFLESLFAAAPARCRKLHRIPRSVVVFDEVQTLPVHLLAPCFNVFRELQRNYGVSFVFCSATQPAFRRAGSLPEDFFEPHELREIAPDPPTLFRQLRRVDYRLPAPGETLDWPTLAERLAAHRQALCVVNLTRHARELWEELRRQQPDEPPPIHLSAAMCPEHRLGLIEEIRRRLRENEPCRVISTQLIEAGVDVDFPVVWRALGPLDAIVQVAGRCNREGRLATGEVHVFRPADHKLPPGVYQAAADQAAVILARLGHDPNASQRLATDPQLFAEYFQSLYQVVNTDYSKRGETTIQEDRKQLRFRQVAAKAKVISDEGRPVIVSRDSHGKAYAAPLIEEIRARTPAPGQPRFTRDDLRSLQRFMVNVPSQNFARLEALHAVQPLLPNLELHVLDDGFYHPELGLVIENRPLDDFIA</sequence>
<evidence type="ECO:0000313" key="13">
    <source>
        <dbReference type="EMBL" id="NGO37968.1"/>
    </source>
</evidence>
<dbReference type="InterPro" id="IPR011545">
    <property type="entry name" value="DEAD/DEAH_box_helicase_dom"/>
</dbReference>
<dbReference type="CDD" id="cd09641">
    <property type="entry name" value="Cas3''_I"/>
    <property type="match status" value="1"/>
</dbReference>
<dbReference type="Pfam" id="PF00270">
    <property type="entry name" value="DEAD"/>
    <property type="match status" value="1"/>
</dbReference>
<dbReference type="InterPro" id="IPR014001">
    <property type="entry name" value="Helicase_ATP-bd"/>
</dbReference>
<evidence type="ECO:0000259" key="11">
    <source>
        <dbReference type="PROSITE" id="PS51192"/>
    </source>
</evidence>
<keyword evidence="9" id="KW-0051">Antiviral defense</keyword>
<evidence type="ECO:0000256" key="3">
    <source>
        <dbReference type="ARBA" id="ARBA00022722"/>
    </source>
</evidence>
<dbReference type="SUPFAM" id="SSF109604">
    <property type="entry name" value="HD-domain/PDEase-like"/>
    <property type="match status" value="1"/>
</dbReference>